<evidence type="ECO:0000256" key="7">
    <source>
        <dbReference type="ARBA" id="ARBA00022824"/>
    </source>
</evidence>
<dbReference type="Pfam" id="PF04815">
    <property type="entry name" value="Sec23_helical"/>
    <property type="match status" value="1"/>
</dbReference>
<feature type="domain" description="Sec23/Sec24 helical" evidence="18">
    <location>
        <begin position="462"/>
        <end position="560"/>
    </location>
</feature>
<sequence length="711" mass="79277">MNVDDVEDRDGVRLSWNVWPSSRIEATRTVVPISALYTPLKEREDLPPVLYEPVTCKPPCRAVLNPYCQIDVRGKLWICPFCLSRNAFPPHYKDISNTNLPAELLPKYTTIEYTLSRAAQIPPIFLYVVDTCMDDDDLKALREALVVSLSLLPPNALVGLITYGTMAQVHELGYEACPKSYCEFQLTQILEQLQKDPWPVANDKRSQRCTGVALGVAVGMLETTFPNTGARIMLFCGGPPTEGPGMVVSTELRERIRSHHDIDKDTAKYYKRAIKFYDAMAKRAAGNGHTIDVFAGCLDQVGLLEMKGLSNLTNGHMILADSFQMGIFKQSFNRIFTKDDQGHLQMGFNATLDVQCTKELKVSGLIGHAVSANKKSGCVGETEIGIGQTSAWKMCSLTPKTSAGIYFEVVTPPGQPLQPGSRGLIQFVTHYQHASGQYRLRVTTIARNFAEGGSQQIAASFDQEAAAVLMARIAVFKAEIDDSPDVLRWLDRMLIRLCQKFADYRKDDPTSFRLGENFSIYPQFMFHLRRSQFLQVFNNSPDETAFYRHVLNSEDVNNSLIMIQPTLMSYGFDAPPQPVLLDSVSIRPDVVLLLDTFFHILIFHGETVAQWRKAGYQDQEGYENFKEILENPKADAQDLLADRFPIPRYIVCDQNGSQARFLLSKLNPSTTHMSGGVYGAGANGAAIFTDDVSLQVFMEHLKRLAVGASSS</sequence>
<evidence type="ECO:0000256" key="14">
    <source>
        <dbReference type="RuleBase" id="RU365030"/>
    </source>
</evidence>
<gene>
    <name evidence="20" type="ORF">PFL1_03722</name>
</gene>
<evidence type="ECO:0000313" key="20">
    <source>
        <dbReference type="EMBL" id="EPQ28922.1"/>
    </source>
</evidence>
<dbReference type="Gene3D" id="2.30.30.380">
    <property type="entry name" value="Zn-finger domain of Sec23/24"/>
    <property type="match status" value="1"/>
</dbReference>
<dbReference type="InterPro" id="IPR036175">
    <property type="entry name" value="Sec23/24_helical_dom_sf"/>
</dbReference>
<keyword evidence="4 14" id="KW-0813">Transport</keyword>
<evidence type="ECO:0000256" key="6">
    <source>
        <dbReference type="ARBA" id="ARBA00022723"/>
    </source>
</evidence>
<evidence type="ECO:0000256" key="9">
    <source>
        <dbReference type="ARBA" id="ARBA00022892"/>
    </source>
</evidence>
<keyword evidence="11 14" id="KW-0333">Golgi apparatus</keyword>
<dbReference type="Pfam" id="PF08033">
    <property type="entry name" value="Sec23_BS"/>
    <property type="match status" value="1"/>
</dbReference>
<evidence type="ECO:0000313" key="21">
    <source>
        <dbReference type="Proteomes" id="UP000053664"/>
    </source>
</evidence>
<evidence type="ECO:0000259" key="18">
    <source>
        <dbReference type="Pfam" id="PF04815"/>
    </source>
</evidence>
<dbReference type="SUPFAM" id="SSF82919">
    <property type="entry name" value="Zn-finger domain of Sec23/24"/>
    <property type="match status" value="1"/>
</dbReference>
<keyword evidence="10 14" id="KW-0653">Protein transport</keyword>
<keyword evidence="7 14" id="KW-0256">Endoplasmic reticulum</keyword>
<dbReference type="Proteomes" id="UP000053664">
    <property type="component" value="Unassembled WGS sequence"/>
</dbReference>
<dbReference type="CDD" id="cd11287">
    <property type="entry name" value="Sec23_C"/>
    <property type="match status" value="1"/>
</dbReference>
<comment type="subcellular location">
    <subcellularLocation>
        <location evidence="14">Cytoplasm</location>
    </subcellularLocation>
    <subcellularLocation>
        <location evidence="1 14">Cytoplasmic vesicle</location>
        <location evidence="1 14">COPII-coated vesicle membrane</location>
        <topology evidence="1 14">Peripheral membrane protein</topology>
        <orientation evidence="1 14">Cytoplasmic side</orientation>
    </subcellularLocation>
    <subcellularLocation>
        <location evidence="2 14">Endoplasmic reticulum membrane</location>
        <topology evidence="2 14">Peripheral membrane protein</topology>
        <orientation evidence="2 14">Cytoplasmic side</orientation>
    </subcellularLocation>
    <subcellularLocation>
        <location evidence="14">Golgi apparatus membrane</location>
        <topology evidence="14">Peripheral membrane protein</topology>
        <orientation evidence="14">Cytoplasmic side</orientation>
    </subcellularLocation>
</comment>
<keyword evidence="9 14" id="KW-0931">ER-Golgi transport</keyword>
<dbReference type="PANTHER" id="PTHR11141">
    <property type="entry name" value="PROTEIN TRANSPORT PROTEIN SEC23"/>
    <property type="match status" value="1"/>
</dbReference>
<protein>
    <recommendedName>
        <fullName evidence="14">Protein transport protein SEC23</fullName>
    </recommendedName>
</protein>
<dbReference type="GO" id="GO:0000139">
    <property type="term" value="C:Golgi membrane"/>
    <property type="evidence" value="ECO:0007669"/>
    <property type="project" value="UniProtKB-SubCell"/>
</dbReference>
<dbReference type="Pfam" id="PF04810">
    <property type="entry name" value="zf-Sec23_Sec24"/>
    <property type="match status" value="1"/>
</dbReference>
<comment type="function">
    <text evidence="14">Component of the coat protein complex II (COPII) which promotes the formation of transport vesicles from the endoplasmic reticulum (ER). The coat has two main functions, the physical deformation of the endoplasmic reticulum membrane into vesicles and the selection of cargo molecules.</text>
</comment>
<dbReference type="Gene3D" id="1.20.120.730">
    <property type="entry name" value="Sec23/Sec24 helical domain"/>
    <property type="match status" value="1"/>
</dbReference>
<evidence type="ECO:0000256" key="2">
    <source>
        <dbReference type="ARBA" id="ARBA00004397"/>
    </source>
</evidence>
<evidence type="ECO:0000256" key="12">
    <source>
        <dbReference type="ARBA" id="ARBA00023136"/>
    </source>
</evidence>
<evidence type="ECO:0000259" key="15">
    <source>
        <dbReference type="Pfam" id="PF00626"/>
    </source>
</evidence>
<feature type="domain" description="Sec23/Sec24 beta-sandwich" evidence="19">
    <location>
        <begin position="347"/>
        <end position="449"/>
    </location>
</feature>
<dbReference type="FunFam" id="1.20.120.730:FF:000001">
    <property type="entry name" value="Protein transport protein SEC23"/>
    <property type="match status" value="1"/>
</dbReference>
<evidence type="ECO:0000256" key="13">
    <source>
        <dbReference type="ARBA" id="ARBA00023329"/>
    </source>
</evidence>
<evidence type="ECO:0000256" key="3">
    <source>
        <dbReference type="ARBA" id="ARBA00009210"/>
    </source>
</evidence>
<dbReference type="Gene3D" id="2.60.40.1670">
    <property type="entry name" value="beta-sandwich domain of Sec23/24"/>
    <property type="match status" value="1"/>
</dbReference>
<dbReference type="Pfam" id="PF00626">
    <property type="entry name" value="Gelsolin"/>
    <property type="match status" value="1"/>
</dbReference>
<name>A0A061H7N9_9BASI</name>
<keyword evidence="6 14" id="KW-0479">Metal-binding</keyword>
<feature type="domain" description="Zinc finger Sec23/Sec24-type" evidence="16">
    <location>
        <begin position="53"/>
        <end position="92"/>
    </location>
</feature>
<dbReference type="InterPro" id="IPR006900">
    <property type="entry name" value="Sec23/24_helical_dom"/>
</dbReference>
<dbReference type="GeneID" id="19317830"/>
<dbReference type="RefSeq" id="XP_007879432.1">
    <property type="nucleotide sequence ID" value="XM_007881241.1"/>
</dbReference>
<dbReference type="Gene3D" id="3.40.50.410">
    <property type="entry name" value="von Willebrand factor, type A domain"/>
    <property type="match status" value="2"/>
</dbReference>
<feature type="domain" description="Sec23/Sec24 trunk" evidence="17">
    <location>
        <begin position="178"/>
        <end position="336"/>
    </location>
</feature>
<dbReference type="OrthoDB" id="10256289at2759"/>
<dbReference type="PANTHER" id="PTHR11141:SF0">
    <property type="entry name" value="PROTEIN TRANSPORT PROTEIN SEC23"/>
    <property type="match status" value="1"/>
</dbReference>
<dbReference type="KEGG" id="pfp:PFL1_03722"/>
<dbReference type="AlphaFoldDB" id="A0A061H7N9"/>
<keyword evidence="5 14" id="KW-0963">Cytoplasm</keyword>
<dbReference type="SUPFAM" id="SSF82754">
    <property type="entry name" value="C-terminal, gelsolin-like domain of Sec23/24"/>
    <property type="match status" value="1"/>
</dbReference>
<dbReference type="SUPFAM" id="SSF81811">
    <property type="entry name" value="Helical domain of Sec23/24"/>
    <property type="match status" value="1"/>
</dbReference>
<evidence type="ECO:0000256" key="10">
    <source>
        <dbReference type="ARBA" id="ARBA00022927"/>
    </source>
</evidence>
<feature type="domain" description="Gelsolin-like" evidence="15">
    <location>
        <begin position="575"/>
        <end position="662"/>
    </location>
</feature>
<dbReference type="InterPro" id="IPR036180">
    <property type="entry name" value="Gelsolin-like_dom_sf"/>
</dbReference>
<dbReference type="SUPFAM" id="SSF81995">
    <property type="entry name" value="beta-sandwich domain of Sec23/24"/>
    <property type="match status" value="1"/>
</dbReference>
<evidence type="ECO:0000256" key="1">
    <source>
        <dbReference type="ARBA" id="ARBA00004299"/>
    </source>
</evidence>
<dbReference type="GO" id="GO:0070971">
    <property type="term" value="C:endoplasmic reticulum exit site"/>
    <property type="evidence" value="ECO:0007669"/>
    <property type="project" value="TreeGrafter"/>
</dbReference>
<dbReference type="eggNOG" id="KOG1986">
    <property type="taxonomic scope" value="Eukaryota"/>
</dbReference>
<dbReference type="Gene3D" id="3.40.20.10">
    <property type="entry name" value="Severin"/>
    <property type="match status" value="1"/>
</dbReference>
<dbReference type="InterPro" id="IPR029006">
    <property type="entry name" value="ADF-H/Gelsolin-like_dom_sf"/>
</dbReference>
<dbReference type="GO" id="GO:0005096">
    <property type="term" value="F:GTPase activator activity"/>
    <property type="evidence" value="ECO:0007669"/>
    <property type="project" value="TreeGrafter"/>
</dbReference>
<dbReference type="EMBL" id="KE361633">
    <property type="protein sequence ID" value="EPQ28922.1"/>
    <property type="molecule type" value="Genomic_DNA"/>
</dbReference>
<keyword evidence="8 14" id="KW-0862">Zinc</keyword>
<keyword evidence="12 14" id="KW-0472">Membrane</keyword>
<dbReference type="GO" id="GO:0006886">
    <property type="term" value="P:intracellular protein transport"/>
    <property type="evidence" value="ECO:0007669"/>
    <property type="project" value="InterPro"/>
</dbReference>
<dbReference type="InterPro" id="IPR006895">
    <property type="entry name" value="Znf_Sec23_Sec24"/>
</dbReference>
<dbReference type="InterPro" id="IPR006896">
    <property type="entry name" value="Sec23/24_trunk_dom"/>
</dbReference>
<evidence type="ECO:0000259" key="16">
    <source>
        <dbReference type="Pfam" id="PF04810"/>
    </source>
</evidence>
<dbReference type="Pfam" id="PF04811">
    <property type="entry name" value="Sec23_trunk"/>
    <property type="match status" value="2"/>
</dbReference>
<evidence type="ECO:0000256" key="11">
    <source>
        <dbReference type="ARBA" id="ARBA00023034"/>
    </source>
</evidence>
<proteinExistence type="inferred from homology"/>
<dbReference type="GO" id="GO:0008270">
    <property type="term" value="F:zinc ion binding"/>
    <property type="evidence" value="ECO:0007669"/>
    <property type="project" value="InterPro"/>
</dbReference>
<dbReference type="InterPro" id="IPR036174">
    <property type="entry name" value="Znf_Sec23_Sec24_sf"/>
</dbReference>
<evidence type="ECO:0000256" key="4">
    <source>
        <dbReference type="ARBA" id="ARBA00022448"/>
    </source>
</evidence>
<organism evidence="20 21">
    <name type="scientific">Pseudozyma flocculosa PF-1</name>
    <dbReference type="NCBI Taxonomy" id="1277687"/>
    <lineage>
        <taxon>Eukaryota</taxon>
        <taxon>Fungi</taxon>
        <taxon>Dikarya</taxon>
        <taxon>Basidiomycota</taxon>
        <taxon>Ustilaginomycotina</taxon>
        <taxon>Ustilaginomycetes</taxon>
        <taxon>Ustilaginales</taxon>
        <taxon>Ustilaginaceae</taxon>
        <taxon>Pseudozyma</taxon>
    </lineage>
</organism>
<dbReference type="InterPro" id="IPR012990">
    <property type="entry name" value="Beta-sandwich_Sec23_24"/>
</dbReference>
<reference evidence="20 21" key="1">
    <citation type="journal article" date="2013" name="Plant Cell">
        <title>The transition from a phytopathogenic smut ancestor to an anamorphic biocontrol agent deciphered by comparative whole-genome analysis.</title>
        <authorList>
            <person name="Lefebvre F."/>
            <person name="Joly D.L."/>
            <person name="Labbe C."/>
            <person name="Teichmann B."/>
            <person name="Linning R."/>
            <person name="Belzile F."/>
            <person name="Bakkeren G."/>
            <person name="Belanger R.R."/>
        </authorList>
    </citation>
    <scope>NUCLEOTIDE SEQUENCE [LARGE SCALE GENOMIC DNA]</scope>
    <source>
        <strain evidence="20 21">PF-1</strain>
    </source>
</reference>
<dbReference type="GO" id="GO:0030127">
    <property type="term" value="C:COPII vesicle coat"/>
    <property type="evidence" value="ECO:0007669"/>
    <property type="project" value="InterPro"/>
</dbReference>
<keyword evidence="13 14" id="KW-0968">Cytoplasmic vesicle</keyword>
<evidence type="ECO:0000259" key="17">
    <source>
        <dbReference type="Pfam" id="PF04811"/>
    </source>
</evidence>
<comment type="similarity">
    <text evidence="3 14">Belongs to the SEC23/SEC24 family. SEC23 subfamily.</text>
</comment>
<dbReference type="GO" id="GO:0005789">
    <property type="term" value="C:endoplasmic reticulum membrane"/>
    <property type="evidence" value="ECO:0007669"/>
    <property type="project" value="UniProtKB-SubCell"/>
</dbReference>
<evidence type="ECO:0000256" key="5">
    <source>
        <dbReference type="ARBA" id="ARBA00022490"/>
    </source>
</evidence>
<accession>A0A061H7N9</accession>
<feature type="domain" description="Sec23/Sec24 trunk" evidence="17">
    <location>
        <begin position="122"/>
        <end position="176"/>
    </location>
</feature>
<evidence type="ECO:0000259" key="19">
    <source>
        <dbReference type="Pfam" id="PF08033"/>
    </source>
</evidence>
<dbReference type="GO" id="GO:0090110">
    <property type="term" value="P:COPII-coated vesicle cargo loading"/>
    <property type="evidence" value="ECO:0007669"/>
    <property type="project" value="TreeGrafter"/>
</dbReference>
<dbReference type="FunFam" id="2.30.30.380:FF:000001">
    <property type="entry name" value="Protein transport protein SEC23"/>
    <property type="match status" value="1"/>
</dbReference>
<evidence type="ECO:0000256" key="8">
    <source>
        <dbReference type="ARBA" id="ARBA00022833"/>
    </source>
</evidence>
<dbReference type="SUPFAM" id="SSF53300">
    <property type="entry name" value="vWA-like"/>
    <property type="match status" value="1"/>
</dbReference>
<dbReference type="InterPro" id="IPR037364">
    <property type="entry name" value="Sec23"/>
</dbReference>
<dbReference type="InterPro" id="IPR036465">
    <property type="entry name" value="vWFA_dom_sf"/>
</dbReference>
<dbReference type="HOGENOM" id="CLU_008658_3_0_1"/>
<dbReference type="FunFam" id="3.40.20.10:FF:000006">
    <property type="entry name" value="Protein transport protein SEC23"/>
    <property type="match status" value="1"/>
</dbReference>
<dbReference type="InterPro" id="IPR007123">
    <property type="entry name" value="Gelsolin-like_dom"/>
</dbReference>
<dbReference type="InterPro" id="IPR037550">
    <property type="entry name" value="Sec23_C"/>
</dbReference>